<dbReference type="Pfam" id="PF07587">
    <property type="entry name" value="PSD1"/>
    <property type="match status" value="1"/>
</dbReference>
<evidence type="ECO:0000259" key="6">
    <source>
        <dbReference type="PROSITE" id="PS51007"/>
    </source>
</evidence>
<dbReference type="Pfam" id="PF07583">
    <property type="entry name" value="PSCyt2"/>
    <property type="match status" value="1"/>
</dbReference>
<organism evidence="7 8">
    <name type="scientific">Alienimonas chondri</name>
    <dbReference type="NCBI Taxonomy" id="2681879"/>
    <lineage>
        <taxon>Bacteria</taxon>
        <taxon>Pseudomonadati</taxon>
        <taxon>Planctomycetota</taxon>
        <taxon>Planctomycetia</taxon>
        <taxon>Planctomycetales</taxon>
        <taxon>Planctomycetaceae</taxon>
        <taxon>Alienimonas</taxon>
    </lineage>
</organism>
<accession>A0ABX1VDY7</accession>
<evidence type="ECO:0000256" key="4">
    <source>
        <dbReference type="PROSITE-ProRule" id="PRU00433"/>
    </source>
</evidence>
<dbReference type="EMBL" id="WTPX01000030">
    <property type="protein sequence ID" value="NNJ25261.1"/>
    <property type="molecule type" value="Genomic_DNA"/>
</dbReference>
<dbReference type="Gene3D" id="1.10.760.10">
    <property type="entry name" value="Cytochrome c-like domain"/>
    <property type="match status" value="1"/>
</dbReference>
<dbReference type="RefSeq" id="WP_171185077.1">
    <property type="nucleotide sequence ID" value="NZ_WTPX01000030.1"/>
</dbReference>
<dbReference type="SUPFAM" id="SSF46626">
    <property type="entry name" value="Cytochrome c"/>
    <property type="match status" value="1"/>
</dbReference>
<proteinExistence type="predicted"/>
<evidence type="ECO:0000256" key="1">
    <source>
        <dbReference type="ARBA" id="ARBA00022617"/>
    </source>
</evidence>
<dbReference type="Pfam" id="PF07635">
    <property type="entry name" value="PSCyt1"/>
    <property type="match status" value="1"/>
</dbReference>
<dbReference type="Proteomes" id="UP000609651">
    <property type="component" value="Unassembled WGS sequence"/>
</dbReference>
<dbReference type="InterPro" id="IPR009056">
    <property type="entry name" value="Cyt_c-like_dom"/>
</dbReference>
<protein>
    <recommendedName>
        <fullName evidence="6">Cytochrome c domain-containing protein</fullName>
    </recommendedName>
</protein>
<dbReference type="PROSITE" id="PS51007">
    <property type="entry name" value="CYTC"/>
    <property type="match status" value="1"/>
</dbReference>
<keyword evidence="8" id="KW-1185">Reference proteome</keyword>
<dbReference type="InterPro" id="IPR022655">
    <property type="entry name" value="DUF1553"/>
</dbReference>
<evidence type="ECO:0000256" key="3">
    <source>
        <dbReference type="ARBA" id="ARBA00023004"/>
    </source>
</evidence>
<reference evidence="7 8" key="1">
    <citation type="journal article" date="2020" name="Syst. Appl. Microbiol.">
        <title>Alienimonas chondri sp. nov., a novel planctomycete isolated from the biofilm of the red alga Chondrus crispus.</title>
        <authorList>
            <person name="Vitorino I."/>
            <person name="Albuquerque L."/>
            <person name="Wiegand S."/>
            <person name="Kallscheuer N."/>
            <person name="da Costa M.S."/>
            <person name="Lobo-da-Cunha A."/>
            <person name="Jogler C."/>
            <person name="Lage O.M."/>
        </authorList>
    </citation>
    <scope>NUCLEOTIDE SEQUENCE [LARGE SCALE GENOMIC DNA]</scope>
    <source>
        <strain evidence="7 8">LzC2</strain>
    </source>
</reference>
<dbReference type="PANTHER" id="PTHR35889">
    <property type="entry name" value="CYCLOINULO-OLIGOSACCHARIDE FRUCTANOTRANSFERASE-RELATED"/>
    <property type="match status" value="1"/>
</dbReference>
<feature type="region of interest" description="Disordered" evidence="5">
    <location>
        <begin position="408"/>
        <end position="428"/>
    </location>
</feature>
<keyword evidence="1 4" id="KW-0349">Heme</keyword>
<dbReference type="InterPro" id="IPR011429">
    <property type="entry name" value="Cyt_c_Planctomycete-type"/>
</dbReference>
<evidence type="ECO:0000256" key="2">
    <source>
        <dbReference type="ARBA" id="ARBA00022723"/>
    </source>
</evidence>
<name>A0ABX1VDY7_9PLAN</name>
<sequence length="960" mass="106221">MPAPLLLAALLLPAADVPAEKGPEEGGQEVEFARDVRPIFNAHCSACHGGVREAGDLNLIDEEAVALLVTPGDPEFSYLLDRVKDPDDETRMPPAEHGPRLTDAEVATLTRWIEQGAKWGRHWSFDPPQPVAPPEVEDEAWTHGPIDRFVLAKLEAAGVTPNPAAEPDRWLRRVTLDLTGLPPAPAERTAFLEAVQTEGEPAYAAVVDRLLASPRFGERWASVWLDQIRYADSSGLGQDHRRTVWPYRDWVIDAYNDDLPYDEFTIKQLAGDLLPGESIENRVATAAHRLTQSNEEGGTDDETFRTEAILDRVSVTWQVWQGLTMECVQCHSHPYDPVGHEEFYQSAAFFNNTADADLGNAHPLLQTPKNPNDYERAAAIDAQLEPLRHSIWQRENALLQDPSRWRSPESMTAEVTRTPGIEVDDTPEGPTYRLTGNVASNTAVTLTAPLPEGLEQLTAVRFTGLPVDLEKALKDAEFGFTVSKVRAEVRPAEGEPQPVNFTEVLFDEPTPARNPKDSLNLKNNSGVGPYTKMNRPRSAAFVLGKPLPVKPESTIEITLEFNVFELASFPLVARRGRIDFSGDQAFQDLWWDETISADRAELARLEQQRRAIPSAAMPVMVEREPQLARPTHRFDRGNMMSKEERVAPGVPKALGNPLTSSGEGSDGQGANLDRLALARWIVSDQNPLTARVEVNRLWARLFGVGLVRTEEDFGSSGEPPSHPALLDDLALRFSQDFDWSRKRILREMALSAAYRQSAAARPELKELDPNNRLLARGPRQRLSAEALRDQALFVSGLLTERLHGEPVQPPIPDGVWKPFDNEKWNTASVGDPNRTRRSVYTYVKRSVPHPIMASFDAPSREFCAARRPDSNTPVQALMTLNDTTFTEAGAALADRMRTAGDSPAEQIDAGFLLVCGRDPGEQERAALVTLYEQIAALPDGPPPPEIIAEVLLNLDEALTN</sequence>
<feature type="region of interest" description="Disordered" evidence="5">
    <location>
        <begin position="642"/>
        <end position="668"/>
    </location>
</feature>
<keyword evidence="2 4" id="KW-0479">Metal-binding</keyword>
<evidence type="ECO:0000313" key="8">
    <source>
        <dbReference type="Proteomes" id="UP000609651"/>
    </source>
</evidence>
<evidence type="ECO:0000256" key="5">
    <source>
        <dbReference type="SAM" id="MobiDB-lite"/>
    </source>
</evidence>
<dbReference type="InterPro" id="IPR011444">
    <property type="entry name" value="DUF1549"/>
</dbReference>
<keyword evidence="3 4" id="KW-0408">Iron</keyword>
<feature type="region of interest" description="Disordered" evidence="5">
    <location>
        <begin position="507"/>
        <end position="530"/>
    </location>
</feature>
<dbReference type="InterPro" id="IPR036909">
    <property type="entry name" value="Cyt_c-like_dom_sf"/>
</dbReference>
<comment type="caution">
    <text evidence="7">The sequence shown here is derived from an EMBL/GenBank/DDBJ whole genome shotgun (WGS) entry which is preliminary data.</text>
</comment>
<gene>
    <name evidence="7" type="ORF">LzC2_13290</name>
</gene>
<dbReference type="PANTHER" id="PTHR35889:SF3">
    <property type="entry name" value="F-BOX DOMAIN-CONTAINING PROTEIN"/>
    <property type="match status" value="1"/>
</dbReference>
<evidence type="ECO:0000313" key="7">
    <source>
        <dbReference type="EMBL" id="NNJ25261.1"/>
    </source>
</evidence>
<feature type="domain" description="Cytochrome c" evidence="6">
    <location>
        <begin position="31"/>
        <end position="117"/>
    </location>
</feature>